<dbReference type="Proteomes" id="UP000663881">
    <property type="component" value="Unassembled WGS sequence"/>
</dbReference>
<evidence type="ECO:0000256" key="1">
    <source>
        <dbReference type="SAM" id="MobiDB-lite"/>
    </source>
</evidence>
<evidence type="ECO:0000313" key="2">
    <source>
        <dbReference type="EMBL" id="CAF4148670.1"/>
    </source>
</evidence>
<evidence type="ECO:0000313" key="3">
    <source>
        <dbReference type="Proteomes" id="UP000663881"/>
    </source>
</evidence>
<feature type="non-terminal residue" evidence="2">
    <location>
        <position position="34"/>
    </location>
</feature>
<sequence>MNKQQLRLPLFDSTVEADLESGQQTGTGPAGPHR</sequence>
<reference evidence="2" key="1">
    <citation type="submission" date="2021-02" db="EMBL/GenBank/DDBJ databases">
        <authorList>
            <person name="Nowell W R."/>
        </authorList>
    </citation>
    <scope>NUCLEOTIDE SEQUENCE</scope>
</reference>
<organism evidence="2 3">
    <name type="scientific">Adineta steineri</name>
    <dbReference type="NCBI Taxonomy" id="433720"/>
    <lineage>
        <taxon>Eukaryota</taxon>
        <taxon>Metazoa</taxon>
        <taxon>Spiralia</taxon>
        <taxon>Gnathifera</taxon>
        <taxon>Rotifera</taxon>
        <taxon>Eurotatoria</taxon>
        <taxon>Bdelloidea</taxon>
        <taxon>Adinetida</taxon>
        <taxon>Adinetidae</taxon>
        <taxon>Adineta</taxon>
    </lineage>
</organism>
<accession>A0A819XUZ9</accession>
<proteinExistence type="predicted"/>
<comment type="caution">
    <text evidence="2">The sequence shown here is derived from an EMBL/GenBank/DDBJ whole genome shotgun (WGS) entry which is preliminary data.</text>
</comment>
<gene>
    <name evidence="2" type="ORF">OKA104_LOCUS38131</name>
</gene>
<protein>
    <submittedName>
        <fullName evidence="2">Uncharacterized protein</fullName>
    </submittedName>
</protein>
<name>A0A819XUZ9_9BILA</name>
<feature type="region of interest" description="Disordered" evidence="1">
    <location>
        <begin position="1"/>
        <end position="34"/>
    </location>
</feature>
<dbReference type="EMBL" id="CAJOAY010006710">
    <property type="protein sequence ID" value="CAF4148670.1"/>
    <property type="molecule type" value="Genomic_DNA"/>
</dbReference>
<dbReference type="AlphaFoldDB" id="A0A819XUZ9"/>